<dbReference type="EnsemblMetazoa" id="ASIC013351-RA">
    <property type="protein sequence ID" value="ASIC013351-PA"/>
    <property type="gene ID" value="ASIC013351"/>
</dbReference>
<evidence type="ECO:0000313" key="5">
    <source>
        <dbReference type="Proteomes" id="UP000030765"/>
    </source>
</evidence>
<dbReference type="Pfam" id="PF06477">
    <property type="entry name" value="DUF1091"/>
    <property type="match status" value="1"/>
</dbReference>
<dbReference type="VEuPathDB" id="VectorBase:ASIS002426"/>
<organism evidence="3">
    <name type="scientific">Anopheles sinensis</name>
    <name type="common">Mosquito</name>
    <dbReference type="NCBI Taxonomy" id="74873"/>
    <lineage>
        <taxon>Eukaryota</taxon>
        <taxon>Metazoa</taxon>
        <taxon>Ecdysozoa</taxon>
        <taxon>Arthropoda</taxon>
        <taxon>Hexapoda</taxon>
        <taxon>Insecta</taxon>
        <taxon>Pterygota</taxon>
        <taxon>Neoptera</taxon>
        <taxon>Endopterygota</taxon>
        <taxon>Diptera</taxon>
        <taxon>Nematocera</taxon>
        <taxon>Culicoidea</taxon>
        <taxon>Culicidae</taxon>
        <taxon>Anophelinae</taxon>
        <taxon>Anopheles</taxon>
    </lineage>
</organism>
<feature type="compositionally biased region" description="Basic and acidic residues" evidence="1">
    <location>
        <begin position="296"/>
        <end position="307"/>
    </location>
</feature>
<dbReference type="VEuPathDB" id="VectorBase:ASIC013351"/>
<keyword evidence="2" id="KW-0812">Transmembrane</keyword>
<dbReference type="OMA" id="NRPTVMN"/>
<keyword evidence="5" id="KW-1185">Reference proteome</keyword>
<evidence type="ECO:0000256" key="1">
    <source>
        <dbReference type="SAM" id="MobiDB-lite"/>
    </source>
</evidence>
<dbReference type="Proteomes" id="UP000030765">
    <property type="component" value="Unassembled WGS sequence"/>
</dbReference>
<name>A0A084W5C6_ANOSI</name>
<reference evidence="4" key="2">
    <citation type="submission" date="2020-05" db="UniProtKB">
        <authorList>
            <consortium name="EnsemblMetazoa"/>
        </authorList>
    </citation>
    <scope>IDENTIFICATION</scope>
</reference>
<feature type="transmembrane region" description="Helical" evidence="2">
    <location>
        <begin position="6"/>
        <end position="23"/>
    </location>
</feature>
<gene>
    <name evidence="3" type="ORF">ZHAS_00013351</name>
</gene>
<proteinExistence type="predicted"/>
<dbReference type="EMBL" id="KE525303">
    <property type="protein sequence ID" value="KFB45420.1"/>
    <property type="molecule type" value="Genomic_DNA"/>
</dbReference>
<feature type="compositionally biased region" description="Polar residues" evidence="1">
    <location>
        <begin position="308"/>
        <end position="317"/>
    </location>
</feature>
<protein>
    <submittedName>
        <fullName evidence="3 4">Uncharacterized protein</fullName>
    </submittedName>
</protein>
<dbReference type="InterPro" id="IPR010512">
    <property type="entry name" value="DUF1091"/>
</dbReference>
<reference evidence="3 5" key="1">
    <citation type="journal article" date="2014" name="BMC Genomics">
        <title>Genome sequence of Anopheles sinensis provides insight into genetics basis of mosquito competence for malaria parasites.</title>
        <authorList>
            <person name="Zhou D."/>
            <person name="Zhang D."/>
            <person name="Ding G."/>
            <person name="Shi L."/>
            <person name="Hou Q."/>
            <person name="Ye Y."/>
            <person name="Xu Y."/>
            <person name="Zhou H."/>
            <person name="Xiong C."/>
            <person name="Li S."/>
            <person name="Yu J."/>
            <person name="Hong S."/>
            <person name="Yu X."/>
            <person name="Zou P."/>
            <person name="Chen C."/>
            <person name="Chang X."/>
            <person name="Wang W."/>
            <person name="Lv Y."/>
            <person name="Sun Y."/>
            <person name="Ma L."/>
            <person name="Shen B."/>
            <person name="Zhu C."/>
        </authorList>
    </citation>
    <scope>NUCLEOTIDE SEQUENCE [LARGE SCALE GENOMIC DNA]</scope>
</reference>
<evidence type="ECO:0000313" key="4">
    <source>
        <dbReference type="EnsemblMetazoa" id="ASIC013351-PA"/>
    </source>
</evidence>
<evidence type="ECO:0000313" key="3">
    <source>
        <dbReference type="EMBL" id="KFB45420.1"/>
    </source>
</evidence>
<sequence length="317" mass="36399">MAEVPKIGWTFVLSLVGFLIVCLPRDTSGAKKPVPLQFSDLDVFSDEPKPFTVRVTKFVCVDTPYEVSELLQCKTILRRNRPTVMNITLRVPGVLNKIWLRIRTYYRFTEYQSVPFEVVLEACEHLRHPSSDALTRHVFAVMHATIPQVMHQCPHGNTTYNVSVWLEDRFFPQSTPAGDYRQDIRISTPQNKTIFAYAAFFSVRRKDIPKIKALSSLNFLTVPKLEQTEKGFRVIGKDYAATFERFVHPEIEHDNPDAVTEQLAKDLRRLDFDLTLVKSKTHYWKHSKPATTIIDAGKKNPKDDEIKQSASGNTIME</sequence>
<dbReference type="PANTHER" id="PTHR20898">
    <property type="entry name" value="DAEDALUS ON 3-RELATED-RELATED"/>
    <property type="match status" value="1"/>
</dbReference>
<dbReference type="EMBL" id="ATLV01020579">
    <property type="status" value="NOT_ANNOTATED_CDS"/>
    <property type="molecule type" value="Genomic_DNA"/>
</dbReference>
<feature type="region of interest" description="Disordered" evidence="1">
    <location>
        <begin position="295"/>
        <end position="317"/>
    </location>
</feature>
<dbReference type="OrthoDB" id="10638701at2759"/>
<accession>A0A084W5C6</accession>
<dbReference type="AlphaFoldDB" id="A0A084W5C6"/>
<evidence type="ECO:0000256" key="2">
    <source>
        <dbReference type="SAM" id="Phobius"/>
    </source>
</evidence>
<keyword evidence="2" id="KW-1133">Transmembrane helix</keyword>
<dbReference type="PANTHER" id="PTHR20898:SF0">
    <property type="entry name" value="DAEDALUS ON 3-RELATED"/>
    <property type="match status" value="1"/>
</dbReference>
<keyword evidence="2" id="KW-0472">Membrane</keyword>